<name>A0ABR4C9Y7_9HELO</name>
<reference evidence="1 2" key="1">
    <citation type="journal article" date="2024" name="Commun. Biol.">
        <title>Comparative genomic analysis of thermophilic fungi reveals convergent evolutionary adaptations and gene losses.</title>
        <authorList>
            <person name="Steindorff A.S."/>
            <person name="Aguilar-Pontes M.V."/>
            <person name="Robinson A.J."/>
            <person name="Andreopoulos B."/>
            <person name="LaButti K."/>
            <person name="Kuo A."/>
            <person name="Mondo S."/>
            <person name="Riley R."/>
            <person name="Otillar R."/>
            <person name="Haridas S."/>
            <person name="Lipzen A."/>
            <person name="Grimwood J."/>
            <person name="Schmutz J."/>
            <person name="Clum A."/>
            <person name="Reid I.D."/>
            <person name="Moisan M.C."/>
            <person name="Butler G."/>
            <person name="Nguyen T.T.M."/>
            <person name="Dewar K."/>
            <person name="Conant G."/>
            <person name="Drula E."/>
            <person name="Henrissat B."/>
            <person name="Hansel C."/>
            <person name="Singer S."/>
            <person name="Hutchinson M.I."/>
            <person name="de Vries R.P."/>
            <person name="Natvig D.O."/>
            <person name="Powell A.J."/>
            <person name="Tsang A."/>
            <person name="Grigoriev I.V."/>
        </authorList>
    </citation>
    <scope>NUCLEOTIDE SEQUENCE [LARGE SCALE GENOMIC DNA]</scope>
    <source>
        <strain evidence="1 2">CBS 494.80</strain>
    </source>
</reference>
<evidence type="ECO:0000313" key="1">
    <source>
        <dbReference type="EMBL" id="KAL2066757.1"/>
    </source>
</evidence>
<dbReference type="EMBL" id="JAZHXI010000011">
    <property type="protein sequence ID" value="KAL2066757.1"/>
    <property type="molecule type" value="Genomic_DNA"/>
</dbReference>
<keyword evidence="2" id="KW-1185">Reference proteome</keyword>
<protein>
    <submittedName>
        <fullName evidence="1">Uncharacterized protein</fullName>
    </submittedName>
</protein>
<proteinExistence type="predicted"/>
<accession>A0ABR4C9Y7</accession>
<organism evidence="1 2">
    <name type="scientific">Oculimacula yallundae</name>
    <dbReference type="NCBI Taxonomy" id="86028"/>
    <lineage>
        <taxon>Eukaryota</taxon>
        <taxon>Fungi</taxon>
        <taxon>Dikarya</taxon>
        <taxon>Ascomycota</taxon>
        <taxon>Pezizomycotina</taxon>
        <taxon>Leotiomycetes</taxon>
        <taxon>Helotiales</taxon>
        <taxon>Ploettnerulaceae</taxon>
        <taxon>Oculimacula</taxon>
    </lineage>
</organism>
<comment type="caution">
    <text evidence="1">The sequence shown here is derived from an EMBL/GenBank/DDBJ whole genome shotgun (WGS) entry which is preliminary data.</text>
</comment>
<sequence>MTDPVMSVEELALEFVQQTVYPDGIPTCWSHIPSRVQSQPCRKVECLYESCGCITTLIGHTSKCNNSRNLCHAFKDDETRASRVELLMISISNAKCVRCADIQVEIPVETKPKGPSFLEKWVAKKAGRKPVTKIWNRQTVTKFIPNPNRVATAPAELILCRKLIFEARILNQRVERKAKQERFLRFRELERERDPLVVLYRPTYLFEEFPSMKKLIEFLVLGGGPGGARSSGGLDPCAKF</sequence>
<gene>
    <name evidence="1" type="ORF">VTL71DRAFT_2829</name>
</gene>
<evidence type="ECO:0000313" key="2">
    <source>
        <dbReference type="Proteomes" id="UP001595075"/>
    </source>
</evidence>
<dbReference type="Proteomes" id="UP001595075">
    <property type="component" value="Unassembled WGS sequence"/>
</dbReference>